<name>A0A1V4HS10_9BACL</name>
<evidence type="ECO:0000259" key="1">
    <source>
        <dbReference type="Pfam" id="PF06605"/>
    </source>
</evidence>
<dbReference type="NCBIfam" id="TIGR01665">
    <property type="entry name" value="put_anti_recept"/>
    <property type="match status" value="1"/>
</dbReference>
<reference evidence="4" key="1">
    <citation type="submission" date="2016-07" db="EMBL/GenBank/DDBJ databases">
        <authorList>
            <person name="Florea S."/>
            <person name="Webb J.S."/>
            <person name="Jaromczyk J."/>
            <person name="Schardl C.L."/>
        </authorList>
    </citation>
    <scope>NUCLEOTIDE SEQUENCE [LARGE SCALE GENOMIC DNA]</scope>
    <source>
        <strain evidence="4">CY1</strain>
    </source>
</reference>
<comment type="caution">
    <text evidence="3">The sequence shown here is derived from an EMBL/GenBank/DDBJ whole genome shotgun (WGS) entry which is preliminary data.</text>
</comment>
<dbReference type="InterPro" id="IPR010572">
    <property type="entry name" value="Tail_dom"/>
</dbReference>
<accession>A0A1V4HS10</accession>
<gene>
    <name evidence="3" type="ORF">BC351_00265</name>
</gene>
<dbReference type="Proteomes" id="UP000190626">
    <property type="component" value="Unassembled WGS sequence"/>
</dbReference>
<dbReference type="InterPro" id="IPR057796">
    <property type="entry name" value="YOMG-like_N"/>
</dbReference>
<dbReference type="InterPro" id="IPR007119">
    <property type="entry name" value="Phage_tail_spike_N"/>
</dbReference>
<dbReference type="STRING" id="1469647.BC351_00265"/>
<evidence type="ECO:0000313" key="4">
    <source>
        <dbReference type="Proteomes" id="UP000190626"/>
    </source>
</evidence>
<dbReference type="AlphaFoldDB" id="A0A1V4HS10"/>
<proteinExistence type="predicted"/>
<dbReference type="Pfam" id="PF06605">
    <property type="entry name" value="Prophage_tail"/>
    <property type="match status" value="1"/>
</dbReference>
<organism evidence="3 4">
    <name type="scientific">Paenibacillus ferrarius</name>
    <dbReference type="NCBI Taxonomy" id="1469647"/>
    <lineage>
        <taxon>Bacteria</taxon>
        <taxon>Bacillati</taxon>
        <taxon>Bacillota</taxon>
        <taxon>Bacilli</taxon>
        <taxon>Bacillales</taxon>
        <taxon>Paenibacillaceae</taxon>
        <taxon>Paenibacillus</taxon>
    </lineage>
</organism>
<keyword evidence="4" id="KW-1185">Reference proteome</keyword>
<evidence type="ECO:0000313" key="3">
    <source>
        <dbReference type="EMBL" id="OPH61711.1"/>
    </source>
</evidence>
<dbReference type="OrthoDB" id="5090100at2"/>
<feature type="domain" description="Tail spike" evidence="1">
    <location>
        <begin position="127"/>
        <end position="499"/>
    </location>
</feature>
<dbReference type="RefSeq" id="WP_079408707.1">
    <property type="nucleotide sequence ID" value="NZ_MBTG01000001.1"/>
</dbReference>
<dbReference type="EMBL" id="MBTG01000001">
    <property type="protein sequence ID" value="OPH61711.1"/>
    <property type="molecule type" value="Genomic_DNA"/>
</dbReference>
<sequence length="823" mass="90197">MLQEIDYTRVNEYRPRISLCDPLKKTLSILKEAYEINQVTKLGNINNLSFRIPYNLEIQHKLVRNKNADLIKERLLIKIQKKTEFEYYVITQISDIMTDNEDYKEVTCESLAMQLSWRNIRGYSEISKTATEILTDILVGTGWSVGSVDSSFNQMRRSPTVDDDTVLGTVFKVAETFNALVVFNSINQTISFTKIDVVAPYEGLNVSFGRLLKNANKTEDMSEFCTRLKVFGKDGLTLSGITAAGSNYLENYSFYLFPFTQDVNGNVTKSSYYMSDSLASALVAYQKKSVAASGTLQGYLAQKVALQATKTSQENVLYGYKNELAIINDQLVVANANSQNNSTIIANKAAKEAQIAAQNSLIATTKSSINAVDSNILTLKNSLSIANNFTQAQVNEWQRGGYINERTYTNDLVDNETELLKLATAEFDKIREPKILLEIDIVDLFSVITEQKMWPKVRLGAQIKVYVEKLDINIKATIIQLEQNYESDTIKVTISNVQEFKDEDTQLLKKLYGSISAANTLTTEKYGWRDARVNVDAVNIKLSNPWDSSTVPVKGGYDETIEISHRGIIMTSPTDSNNMLILNHATLAISNDSGLNWQNSITPNGINATSIRVGELFGINATIGTGNNVFKMNQSGISLGNSTFSSAPFRVDMQGNLFSNSANITGTINATGGTLGNLTVTGTLSGGSIFGSQIVGSDIRTSNFSFPRVELKSSGNLINVMRDASNYLSFDPYASGAPAINFLDSGSVMASIKYVSSFGLMLASFGKMTLQASSGIDISSITNFPSWSNLFASSGSSGGGRTLATELGIINSRLAALEARPPI</sequence>
<dbReference type="Pfam" id="PF24049">
    <property type="entry name" value="YOMG_N"/>
    <property type="match status" value="1"/>
</dbReference>
<protein>
    <submittedName>
        <fullName evidence="3">Uncharacterized protein</fullName>
    </submittedName>
</protein>
<feature type="domain" description="YOMG-like N-terminal" evidence="2">
    <location>
        <begin position="19"/>
        <end position="108"/>
    </location>
</feature>
<evidence type="ECO:0000259" key="2">
    <source>
        <dbReference type="Pfam" id="PF24049"/>
    </source>
</evidence>